<dbReference type="PANTHER" id="PTHR48081">
    <property type="entry name" value="AB HYDROLASE SUPERFAMILY PROTEIN C4A8.06C"/>
    <property type="match status" value="1"/>
</dbReference>
<evidence type="ECO:0000313" key="5">
    <source>
        <dbReference type="Proteomes" id="UP000285768"/>
    </source>
</evidence>
<keyword evidence="1 4" id="KW-0378">Hydrolase</keyword>
<evidence type="ECO:0000259" key="3">
    <source>
        <dbReference type="Pfam" id="PF07859"/>
    </source>
</evidence>
<dbReference type="Pfam" id="PF07859">
    <property type="entry name" value="Abhydrolase_3"/>
    <property type="match status" value="1"/>
</dbReference>
<dbReference type="SUPFAM" id="SSF53474">
    <property type="entry name" value="alpha/beta-Hydrolases"/>
    <property type="match status" value="1"/>
</dbReference>
<dbReference type="GO" id="GO:0016787">
    <property type="term" value="F:hydrolase activity"/>
    <property type="evidence" value="ECO:0007669"/>
    <property type="project" value="UniProtKB-KW"/>
</dbReference>
<dbReference type="EMBL" id="CP035037">
    <property type="protein sequence ID" value="QAB19319.1"/>
    <property type="molecule type" value="Genomic_DNA"/>
</dbReference>
<keyword evidence="5" id="KW-1185">Reference proteome</keyword>
<organism evidence="4 5">
    <name type="scientific">Leucobacter muris</name>
    <dbReference type="NCBI Taxonomy" id="1935379"/>
    <lineage>
        <taxon>Bacteria</taxon>
        <taxon>Bacillati</taxon>
        <taxon>Actinomycetota</taxon>
        <taxon>Actinomycetes</taxon>
        <taxon>Micrococcales</taxon>
        <taxon>Microbacteriaceae</taxon>
        <taxon>Leucobacter</taxon>
    </lineage>
</organism>
<accession>A0ABX5QJR9</accession>
<dbReference type="InterPro" id="IPR050300">
    <property type="entry name" value="GDXG_lipolytic_enzyme"/>
</dbReference>
<proteinExistence type="predicted"/>
<evidence type="ECO:0000313" key="4">
    <source>
        <dbReference type="EMBL" id="QAB19319.1"/>
    </source>
</evidence>
<gene>
    <name evidence="4" type="ORF">Leucomu_14375</name>
</gene>
<name>A0ABX5QJR9_9MICO</name>
<feature type="region of interest" description="Disordered" evidence="2">
    <location>
        <begin position="1"/>
        <end position="26"/>
    </location>
</feature>
<evidence type="ECO:0000256" key="2">
    <source>
        <dbReference type="SAM" id="MobiDB-lite"/>
    </source>
</evidence>
<dbReference type="InterPro" id="IPR029058">
    <property type="entry name" value="AB_hydrolase_fold"/>
</dbReference>
<reference evidence="4 5" key="1">
    <citation type="submission" date="2019-01" db="EMBL/GenBank/DDBJ databases">
        <title>Leucobacter muris sp. nov. isolated from the nose of a laboratory mouse.</title>
        <authorList>
            <person name="Benga L."/>
            <person name="Sproeer C."/>
            <person name="Schumann P."/>
            <person name="Verbarg S."/>
            <person name="Bunk B."/>
            <person name="Engelhardt E."/>
            <person name="Benten P.M."/>
            <person name="Sager M."/>
        </authorList>
    </citation>
    <scope>NUCLEOTIDE SEQUENCE [LARGE SCALE GENOMIC DNA]</scope>
    <source>
        <strain evidence="4 5">DSM 101948</strain>
    </source>
</reference>
<dbReference type="Gene3D" id="3.40.50.1820">
    <property type="entry name" value="alpha/beta hydrolase"/>
    <property type="match status" value="1"/>
</dbReference>
<protein>
    <submittedName>
        <fullName evidence="4">Alpha/beta hydrolase</fullName>
    </submittedName>
</protein>
<feature type="domain" description="Alpha/beta hydrolase fold-3" evidence="3">
    <location>
        <begin position="43"/>
        <end position="256"/>
    </location>
</feature>
<dbReference type="Proteomes" id="UP000285768">
    <property type="component" value="Chromosome"/>
</dbReference>
<dbReference type="InterPro" id="IPR013094">
    <property type="entry name" value="AB_hydrolase_3"/>
</dbReference>
<evidence type="ECO:0000256" key="1">
    <source>
        <dbReference type="ARBA" id="ARBA00022801"/>
    </source>
</evidence>
<sequence length="287" mass="29681">MRIADIEVEGPAAGRDPGLPNRTGSAAVPVRSYEPEGAAWATLVWAHGGSFMRGTLDWPEADWAARRFAEAGIRVHSVDYALASDTVKAPAPAADVAAVLRWAGAEEGPLVVGGASAGAHLATLAALAQADAAAAGAGRPVDALLLEYPTLHRVQRLDPELDAATAALPAQRRFDAGRIADMYDSYLGDAAGAAAAGAVVAGELPAERLAALPPVVIVNADADDLRASGEQFADQLREAGVAVVETVQPGTVHGYLNRPHEGERARADAQQSIDRFVAELRRILAAG</sequence>